<evidence type="ECO:0000313" key="1">
    <source>
        <dbReference type="Proteomes" id="UP000887579"/>
    </source>
</evidence>
<dbReference type="WBParaSite" id="ES5_v2.g13893.t1">
    <property type="protein sequence ID" value="ES5_v2.g13893.t1"/>
    <property type="gene ID" value="ES5_v2.g13893"/>
</dbReference>
<dbReference type="Proteomes" id="UP000887579">
    <property type="component" value="Unplaced"/>
</dbReference>
<evidence type="ECO:0000313" key="2">
    <source>
        <dbReference type="WBParaSite" id="ES5_v2.g13893.t1"/>
    </source>
</evidence>
<proteinExistence type="predicted"/>
<protein>
    <submittedName>
        <fullName evidence="2">Uncharacterized protein</fullName>
    </submittedName>
</protein>
<reference evidence="2" key="1">
    <citation type="submission" date="2022-11" db="UniProtKB">
        <authorList>
            <consortium name="WormBaseParasite"/>
        </authorList>
    </citation>
    <scope>IDENTIFICATION</scope>
</reference>
<sequence length="873" mass="98783">MGVQGLWQILEPTATPVALESFEGKRIAVDISLWLHQALQGFNQYGGETRSPHLVLLINRIAKLLFYKIRPVFVFDGDQIPVFKRHILRDRELRRATDQLIVNKQQKRALLEAATGSQNVGETLKKKARIEDNDLFALPEDIPSLPEHQPSSSNYSDDKFLAGYHNLVSRDDKIAFLAEAKQKVKKTRLNDTDIPADADDFSKFQTERLLQRNQINNEIDLLRSEKAHQSAKLKDNQIKMVVVDAHARSHLLTKDHDSDIEVISPEKKKPGKIPWTEFVKQYQKQYNKNGASPNKPSTSSAEAKERLNSSNEPVNEMLDEESDVEDDDDVTETFRSVEEETARRRGNVGGVFQLGHIPSKTGAIDAFIGKMNALKRKGENFSTAKKVASDDDSDFEDVPILAPKVASSRKLTLNQMTKAKPDVEPEIVIDSEDEGDIEFAGRKTANEDLYDREDEKGVYTECQQLLTFLGLPYIVAPGEAEAQCAELEKLGLVEGIVTDDSDIWLFGGKIVYKNMFSKKRNVHFYSGNAIENQLKLTKLECIQLTMLAGGDYTRGFEGVGMVTALEIIAEFTPKIKKITTEKEAYDVLEAIRKWLDSKRKFEAKPDFSRSKPFTESKDRIRLRRAIEKNNDEEKIEAFPNKDVFEAYCHPVVDSTDTTFKWKGVDFTGLEDYLWTTIGWSLEELHRKTHKAFTIWDEFINQSTQTYQTRISGFVQKLHKSPDEQLLAPTSRVQAALKKLFKSKGINPDDLDKTPITKPKKNPLCLPSVPVPKLLPPPQSQVVDDFFDESLDDEVFRLIEEKKKKENDEQAIIPNSSKSTAPSTSKKGRFVKPRSTVQKSKKAASKNPIKPKIPPATLQPSELNLSEEDSSDDD</sequence>
<organism evidence="1 2">
    <name type="scientific">Panagrolaimus sp. ES5</name>
    <dbReference type="NCBI Taxonomy" id="591445"/>
    <lineage>
        <taxon>Eukaryota</taxon>
        <taxon>Metazoa</taxon>
        <taxon>Ecdysozoa</taxon>
        <taxon>Nematoda</taxon>
        <taxon>Chromadorea</taxon>
        <taxon>Rhabditida</taxon>
        <taxon>Tylenchina</taxon>
        <taxon>Panagrolaimomorpha</taxon>
        <taxon>Panagrolaimoidea</taxon>
        <taxon>Panagrolaimidae</taxon>
        <taxon>Panagrolaimus</taxon>
    </lineage>
</organism>
<accession>A0AC34FAJ9</accession>
<name>A0AC34FAJ9_9BILA</name>